<evidence type="ECO:0000313" key="1">
    <source>
        <dbReference type="EMBL" id="KAK4826318.1"/>
    </source>
</evidence>
<accession>A0AAN7NEL4</accession>
<proteinExistence type="predicted"/>
<keyword evidence="2" id="KW-1185">Reference proteome</keyword>
<gene>
    <name evidence="1" type="ORF">QYF61_007403</name>
</gene>
<protein>
    <submittedName>
        <fullName evidence="1">Uncharacterized protein</fullName>
    </submittedName>
</protein>
<reference evidence="1 2" key="1">
    <citation type="journal article" date="2023" name="J. Hered.">
        <title>Chromosome-level genome of the wood stork (Mycteria americana) provides insight into avian chromosome evolution.</title>
        <authorList>
            <person name="Flamio R. Jr."/>
            <person name="Ramstad K.M."/>
        </authorList>
    </citation>
    <scope>NUCLEOTIDE SEQUENCE [LARGE SCALE GENOMIC DNA]</scope>
    <source>
        <strain evidence="1">JAX WOST 10</strain>
    </source>
</reference>
<dbReference type="AlphaFoldDB" id="A0AAN7NEL4"/>
<evidence type="ECO:0000313" key="2">
    <source>
        <dbReference type="Proteomes" id="UP001333110"/>
    </source>
</evidence>
<dbReference type="Proteomes" id="UP001333110">
    <property type="component" value="Unassembled WGS sequence"/>
</dbReference>
<name>A0AAN7NEL4_MYCAM</name>
<dbReference type="EMBL" id="JAUNZN010000002">
    <property type="protein sequence ID" value="KAK4826318.1"/>
    <property type="molecule type" value="Genomic_DNA"/>
</dbReference>
<comment type="caution">
    <text evidence="1">The sequence shown here is derived from an EMBL/GenBank/DDBJ whole genome shotgun (WGS) entry which is preliminary data.</text>
</comment>
<organism evidence="1 2">
    <name type="scientific">Mycteria americana</name>
    <name type="common">Wood stork</name>
    <dbReference type="NCBI Taxonomy" id="33587"/>
    <lineage>
        <taxon>Eukaryota</taxon>
        <taxon>Metazoa</taxon>
        <taxon>Chordata</taxon>
        <taxon>Craniata</taxon>
        <taxon>Vertebrata</taxon>
        <taxon>Euteleostomi</taxon>
        <taxon>Archelosauria</taxon>
        <taxon>Archosauria</taxon>
        <taxon>Dinosauria</taxon>
        <taxon>Saurischia</taxon>
        <taxon>Theropoda</taxon>
        <taxon>Coelurosauria</taxon>
        <taxon>Aves</taxon>
        <taxon>Neognathae</taxon>
        <taxon>Neoaves</taxon>
        <taxon>Aequornithes</taxon>
        <taxon>Ciconiiformes</taxon>
        <taxon>Ciconiidae</taxon>
        <taxon>Mycteria</taxon>
    </lineage>
</organism>
<sequence length="202" mass="22623">MLTGPDPLVVLYVPCDSTQDDLLHNLSQHQECPAFLDSFALQDCLPRDSVNQAPKQAKVCPPEVQALIHTTKEELQMFLLFIKTETLMFSSGESLQCISLTMSFHSGATPQEQCLNMMDKWACTPVQSPRRPSARSCTQYWYRLGDELTEGSPAEKDLGVLVDEKLDMSRQCALAAQKANSILGCIKRSVASRWRKVILPLY</sequence>
<dbReference type="PANTHER" id="PTHR33332">
    <property type="entry name" value="REVERSE TRANSCRIPTASE DOMAIN-CONTAINING PROTEIN"/>
    <property type="match status" value="1"/>
</dbReference>